<name>A0A374NZ77_9FIRM</name>
<evidence type="ECO:0000256" key="3">
    <source>
        <dbReference type="ARBA" id="ARBA00022741"/>
    </source>
</evidence>
<dbReference type="AlphaFoldDB" id="A0A374NZ77"/>
<dbReference type="Gene3D" id="3.40.1190.20">
    <property type="match status" value="1"/>
</dbReference>
<evidence type="ECO:0000313" key="8">
    <source>
        <dbReference type="EMBL" id="RGI97327.1"/>
    </source>
</evidence>
<sequence length="328" mass="36055">MSKEIDIVALGELLIDFTESGYSKNGMKLFEQNPGGAPANLLTAASHMGCSTAFVGKVGNDMHGHFLKETLKKEGIDTRAVLEDTEYFTTMAFVELDERGERSFSFARKPGADTMLRKEELDEKLLSNCKIFHFGSLSLTNEPSRSATLEAVSIAKKAGVIISYDPNYRASLWKSECTAVEEMKKVISLADIMKVSDEESLLLTGASNYEDASDEFLKMGIKLVAITLGKQGVLVARKDQREIFDAFSVNTVDTTGAGDSFWGGFLSRLLSYNQAIEKLEWEEISQCALTGNAVAALCVQSRGGMPSIPGKDDVELFIRNNRKRCSYD</sequence>
<dbReference type="PANTHER" id="PTHR43085:SF1">
    <property type="entry name" value="PSEUDOURIDINE KINASE-RELATED"/>
    <property type="match status" value="1"/>
</dbReference>
<dbReference type="EMBL" id="QSON01000020">
    <property type="protein sequence ID" value="RGI97327.1"/>
    <property type="molecule type" value="Genomic_DNA"/>
</dbReference>
<dbReference type="RefSeq" id="WP_117633158.1">
    <property type="nucleotide sequence ID" value="NZ_QSON01000020.1"/>
</dbReference>
<accession>A0A374NZ77</accession>
<dbReference type="GO" id="GO:0008865">
    <property type="term" value="F:fructokinase activity"/>
    <property type="evidence" value="ECO:0007669"/>
    <property type="project" value="UniProtKB-ARBA"/>
</dbReference>
<dbReference type="InterPro" id="IPR002139">
    <property type="entry name" value="Ribo/fructo_kinase"/>
</dbReference>
<dbReference type="InterPro" id="IPR011611">
    <property type="entry name" value="PfkB_dom"/>
</dbReference>
<evidence type="ECO:0000256" key="6">
    <source>
        <dbReference type="RuleBase" id="RU003704"/>
    </source>
</evidence>
<keyword evidence="2 6" id="KW-0808">Transferase</keyword>
<evidence type="ECO:0000313" key="9">
    <source>
        <dbReference type="Proteomes" id="UP000263014"/>
    </source>
</evidence>
<reference evidence="8 9" key="1">
    <citation type="submission" date="2018-08" db="EMBL/GenBank/DDBJ databases">
        <title>A genome reference for cultivated species of the human gut microbiota.</title>
        <authorList>
            <person name="Zou Y."/>
            <person name="Xue W."/>
            <person name="Luo G."/>
        </authorList>
    </citation>
    <scope>NUCLEOTIDE SEQUENCE [LARGE SCALE GENOMIC DNA]</scope>
    <source>
        <strain evidence="8 9">TM09-12</strain>
    </source>
</reference>
<proteinExistence type="inferred from homology"/>
<evidence type="ECO:0000256" key="5">
    <source>
        <dbReference type="ARBA" id="ARBA00022840"/>
    </source>
</evidence>
<dbReference type="SUPFAM" id="SSF53613">
    <property type="entry name" value="Ribokinase-like"/>
    <property type="match status" value="1"/>
</dbReference>
<dbReference type="CDD" id="cd01167">
    <property type="entry name" value="bac_FRK"/>
    <property type="match status" value="1"/>
</dbReference>
<evidence type="ECO:0000256" key="2">
    <source>
        <dbReference type="ARBA" id="ARBA00022679"/>
    </source>
</evidence>
<evidence type="ECO:0000256" key="1">
    <source>
        <dbReference type="ARBA" id="ARBA00010688"/>
    </source>
</evidence>
<dbReference type="GO" id="GO:0005524">
    <property type="term" value="F:ATP binding"/>
    <property type="evidence" value="ECO:0007669"/>
    <property type="project" value="UniProtKB-KW"/>
</dbReference>
<comment type="similarity">
    <text evidence="1 6">Belongs to the carbohydrate kinase PfkB family.</text>
</comment>
<organism evidence="8 9">
    <name type="scientific">Hungatella hathewayi</name>
    <dbReference type="NCBI Taxonomy" id="154046"/>
    <lineage>
        <taxon>Bacteria</taxon>
        <taxon>Bacillati</taxon>
        <taxon>Bacillota</taxon>
        <taxon>Clostridia</taxon>
        <taxon>Lachnospirales</taxon>
        <taxon>Lachnospiraceae</taxon>
        <taxon>Hungatella</taxon>
    </lineage>
</organism>
<keyword evidence="5" id="KW-0067">ATP-binding</keyword>
<dbReference type="Pfam" id="PF00294">
    <property type="entry name" value="PfkB"/>
    <property type="match status" value="1"/>
</dbReference>
<keyword evidence="3" id="KW-0547">Nucleotide-binding</keyword>
<protein>
    <submittedName>
        <fullName evidence="8">Carbohydrate kinase</fullName>
    </submittedName>
</protein>
<dbReference type="InterPro" id="IPR029056">
    <property type="entry name" value="Ribokinase-like"/>
</dbReference>
<comment type="caution">
    <text evidence="8">The sequence shown here is derived from an EMBL/GenBank/DDBJ whole genome shotgun (WGS) entry which is preliminary data.</text>
</comment>
<dbReference type="InterPro" id="IPR002173">
    <property type="entry name" value="Carboh/pur_kinase_PfkB_CS"/>
</dbReference>
<dbReference type="PRINTS" id="PR00990">
    <property type="entry name" value="RIBOKINASE"/>
</dbReference>
<dbReference type="PANTHER" id="PTHR43085">
    <property type="entry name" value="HEXOKINASE FAMILY MEMBER"/>
    <property type="match status" value="1"/>
</dbReference>
<evidence type="ECO:0000259" key="7">
    <source>
        <dbReference type="Pfam" id="PF00294"/>
    </source>
</evidence>
<dbReference type="Proteomes" id="UP000263014">
    <property type="component" value="Unassembled WGS sequence"/>
</dbReference>
<dbReference type="InterPro" id="IPR050306">
    <property type="entry name" value="PfkB_Carbo_kinase"/>
</dbReference>
<keyword evidence="4 6" id="KW-0418">Kinase</keyword>
<gene>
    <name evidence="8" type="ORF">DXD79_28195</name>
</gene>
<dbReference type="GO" id="GO:0006000">
    <property type="term" value="P:fructose metabolic process"/>
    <property type="evidence" value="ECO:0007669"/>
    <property type="project" value="UniProtKB-ARBA"/>
</dbReference>
<evidence type="ECO:0000256" key="4">
    <source>
        <dbReference type="ARBA" id="ARBA00022777"/>
    </source>
</evidence>
<dbReference type="PROSITE" id="PS00584">
    <property type="entry name" value="PFKB_KINASES_2"/>
    <property type="match status" value="1"/>
</dbReference>
<feature type="domain" description="Carbohydrate kinase PfkB" evidence="7">
    <location>
        <begin position="6"/>
        <end position="309"/>
    </location>
</feature>